<evidence type="ECO:0000313" key="1">
    <source>
        <dbReference type="EMBL" id="RHH44028.1"/>
    </source>
</evidence>
<dbReference type="AlphaFoldDB" id="A0A1Y4PTH0"/>
<accession>A0A1Y4PTH0</accession>
<keyword evidence="1" id="KW-0378">Hydrolase</keyword>
<dbReference type="EMBL" id="QRJR01000014">
    <property type="protein sequence ID" value="RHH44028.1"/>
    <property type="molecule type" value="Genomic_DNA"/>
</dbReference>
<comment type="caution">
    <text evidence="1">The sequence shown here is derived from an EMBL/GenBank/DDBJ whole genome shotgun (WGS) entry which is preliminary data.</text>
</comment>
<organism evidence="1 2">
    <name type="scientific">Bacteroides ovatus</name>
    <dbReference type="NCBI Taxonomy" id="28116"/>
    <lineage>
        <taxon>Bacteria</taxon>
        <taxon>Pseudomonadati</taxon>
        <taxon>Bacteroidota</taxon>
        <taxon>Bacteroidia</taxon>
        <taxon>Bacteroidales</taxon>
        <taxon>Bacteroidaceae</taxon>
        <taxon>Bacteroides</taxon>
    </lineage>
</organism>
<reference evidence="1 2" key="1">
    <citation type="submission" date="2018-08" db="EMBL/GenBank/DDBJ databases">
        <title>A genome reference for cultivated species of the human gut microbiota.</title>
        <authorList>
            <person name="Zou Y."/>
            <person name="Xue W."/>
            <person name="Luo G."/>
        </authorList>
    </citation>
    <scope>NUCLEOTIDE SEQUENCE [LARGE SCALE GENOMIC DNA]</scope>
    <source>
        <strain evidence="1 2">AM17-48</strain>
    </source>
</reference>
<protein>
    <submittedName>
        <fullName evidence="1">SGNH/GDSL hydrolase family protein</fullName>
    </submittedName>
</protein>
<proteinExistence type="predicted"/>
<dbReference type="GO" id="GO:0016788">
    <property type="term" value="F:hydrolase activity, acting on ester bonds"/>
    <property type="evidence" value="ECO:0007669"/>
    <property type="project" value="UniProtKB-ARBA"/>
</dbReference>
<gene>
    <name evidence="1" type="ORF">DW206_15595</name>
</gene>
<sequence>MKENQPLRNINRVITMKKYNKIKKILFTAICGGLFIACQQPHNVNDPLQVLCLGNSITKHPIKEDIEWFSDWGMAASNIEYDYCHQLEKMLCKYHPNSTVTPLNIASWERNLSCDIDSLIGSYCKNKDIIIIRLGENVQDVTTFPDAISRLVKYCQSKAKRVIITGCFWKNDSKERSIIHAARTNDLTYVPLYWIDNLYNVRPQIGDTLYDINKKPYVITQDFIITHPNDEGMQMIAETIWGVIR</sequence>
<dbReference type="Proteomes" id="UP000283329">
    <property type="component" value="Unassembled WGS sequence"/>
</dbReference>
<dbReference type="InterPro" id="IPR036514">
    <property type="entry name" value="SGNH_hydro_sf"/>
</dbReference>
<dbReference type="CDD" id="cd00229">
    <property type="entry name" value="SGNH_hydrolase"/>
    <property type="match status" value="1"/>
</dbReference>
<dbReference type="SUPFAM" id="SSF52266">
    <property type="entry name" value="SGNH hydrolase"/>
    <property type="match status" value="1"/>
</dbReference>
<evidence type="ECO:0000313" key="2">
    <source>
        <dbReference type="Proteomes" id="UP000283329"/>
    </source>
</evidence>
<dbReference type="Gene3D" id="3.40.50.1110">
    <property type="entry name" value="SGNH hydrolase"/>
    <property type="match status" value="1"/>
</dbReference>
<name>A0A1Y4PTH0_BACOV</name>